<dbReference type="RefSeq" id="WP_003012707.1">
    <property type="nucleotide sequence ID" value="NZ_JBHUPA010000007.1"/>
</dbReference>
<reference evidence="3" key="1">
    <citation type="journal article" date="2019" name="Int. J. Syst. Evol. Microbiol.">
        <title>The Global Catalogue of Microorganisms (GCM) 10K type strain sequencing project: providing services to taxonomists for standard genome sequencing and annotation.</title>
        <authorList>
            <consortium name="The Broad Institute Genomics Platform"/>
            <consortium name="The Broad Institute Genome Sequencing Center for Infectious Disease"/>
            <person name="Wu L."/>
            <person name="Ma J."/>
        </authorList>
    </citation>
    <scope>NUCLEOTIDE SEQUENCE [LARGE SCALE GENOMIC DNA]</scope>
    <source>
        <strain evidence="3">KCTC 23098</strain>
    </source>
</reference>
<comment type="caution">
    <text evidence="2">The sequence shown here is derived from an EMBL/GenBank/DDBJ whole genome shotgun (WGS) entry which is preliminary data.</text>
</comment>
<dbReference type="Proteomes" id="UP001597560">
    <property type="component" value="Unassembled WGS sequence"/>
</dbReference>
<organism evidence="2 3">
    <name type="scientific">Olivibacter jilunii</name>
    <dbReference type="NCBI Taxonomy" id="985016"/>
    <lineage>
        <taxon>Bacteria</taxon>
        <taxon>Pseudomonadati</taxon>
        <taxon>Bacteroidota</taxon>
        <taxon>Sphingobacteriia</taxon>
        <taxon>Sphingobacteriales</taxon>
        <taxon>Sphingobacteriaceae</taxon>
        <taxon>Olivibacter</taxon>
    </lineage>
</organism>
<keyword evidence="1" id="KW-1133">Transmembrane helix</keyword>
<proteinExistence type="predicted"/>
<evidence type="ECO:0000313" key="2">
    <source>
        <dbReference type="EMBL" id="MFD2963071.1"/>
    </source>
</evidence>
<keyword evidence="1" id="KW-0812">Transmembrane</keyword>
<keyword evidence="1" id="KW-0472">Membrane</keyword>
<name>A0ABW6B4D0_9SPHI</name>
<feature type="transmembrane region" description="Helical" evidence="1">
    <location>
        <begin position="9"/>
        <end position="26"/>
    </location>
</feature>
<sequence>MKKFAKKHLFTLIGMAIGAVAGYFYWRFIGCSTGSCAITSNPVNSTLYGAAMGGLLSSTFKKNKKEYDVSGDNKQR</sequence>
<dbReference type="Pfam" id="PF19628">
    <property type="entry name" value="DUF6132"/>
    <property type="match status" value="1"/>
</dbReference>
<evidence type="ECO:0000313" key="3">
    <source>
        <dbReference type="Proteomes" id="UP001597560"/>
    </source>
</evidence>
<dbReference type="EMBL" id="JBHUPA010000007">
    <property type="protein sequence ID" value="MFD2963071.1"/>
    <property type="molecule type" value="Genomic_DNA"/>
</dbReference>
<dbReference type="InterPro" id="IPR045764">
    <property type="entry name" value="DUF6132"/>
</dbReference>
<keyword evidence="3" id="KW-1185">Reference proteome</keyword>
<protein>
    <submittedName>
        <fullName evidence="2">DUF6132 family protein</fullName>
    </submittedName>
</protein>
<evidence type="ECO:0000256" key="1">
    <source>
        <dbReference type="SAM" id="Phobius"/>
    </source>
</evidence>
<gene>
    <name evidence="2" type="ORF">ACFS6J_14820</name>
</gene>
<accession>A0ABW6B4D0</accession>